<evidence type="ECO:0000313" key="4">
    <source>
        <dbReference type="Proteomes" id="UP000683246"/>
    </source>
</evidence>
<evidence type="ECO:0000256" key="2">
    <source>
        <dbReference type="HAMAP-Rule" id="MF_00518"/>
    </source>
</evidence>
<feature type="short sequence motif" description="Gly-cisPro motif, important for rejection of L-amino acids" evidence="2">
    <location>
        <begin position="137"/>
        <end position="138"/>
    </location>
</feature>
<keyword evidence="2" id="KW-0820">tRNA-binding</keyword>
<dbReference type="PANTHER" id="PTHR10472:SF5">
    <property type="entry name" value="D-AMINOACYL-TRNA DEACYLASE 1"/>
    <property type="match status" value="1"/>
</dbReference>
<comment type="function">
    <text evidence="2">An aminoacyl-tRNA editing enzyme that deacylates mischarged D-aminoacyl-tRNAs. Also deacylates mischarged glycyl-tRNA(Ala), protecting cells against glycine mischarging by AlaRS. Acts via tRNA-based rather than protein-based catalysis; rejects L-amino acids rather than detecting D-amino acids in the active site. By recycling D-aminoacyl-tRNA to D-amino acids and free tRNA molecules, this enzyme counteracts the toxicity associated with the formation of D-aminoacyl-tRNA entities in vivo and helps enforce protein L-homochirality.</text>
</comment>
<dbReference type="Pfam" id="PF02580">
    <property type="entry name" value="Tyr_Deacylase"/>
    <property type="match status" value="1"/>
</dbReference>
<gene>
    <name evidence="2" type="primary">dtd</name>
    <name evidence="3" type="ORF">HZI73_15990</name>
</gene>
<sequence length="149" mass="16709">MRAVVQRVKHASVEVEGKSVAEIGHGMMVLVGFLEDDDSKVYAYMLDKIVNLRIFEDEADKMNLSVKDVQGEILFVPNFTLYGDCRKGRRPSYSGAAKPDTARQIFQSFMAIAKDKYPKIQQGIFQADMKVTLLNDGPVTLLIDSEKAF</sequence>
<comment type="similarity">
    <text evidence="1 2">Belongs to the DTD family.</text>
</comment>
<keyword evidence="2" id="KW-0694">RNA-binding</keyword>
<dbReference type="GO" id="GO:0043908">
    <property type="term" value="F:Ser(Gly)-tRNA(Ala) hydrolase activity"/>
    <property type="evidence" value="ECO:0007669"/>
    <property type="project" value="UniProtKB-UniRule"/>
</dbReference>
<dbReference type="GO" id="GO:0000049">
    <property type="term" value="F:tRNA binding"/>
    <property type="evidence" value="ECO:0007669"/>
    <property type="project" value="UniProtKB-UniRule"/>
</dbReference>
<dbReference type="GO" id="GO:0106026">
    <property type="term" value="F:Gly-tRNA(Ala) deacylase activity"/>
    <property type="evidence" value="ECO:0007669"/>
    <property type="project" value="UniProtKB-UniRule"/>
</dbReference>
<protein>
    <recommendedName>
        <fullName evidence="2">D-aminoacyl-tRNA deacylase</fullName>
        <shortName evidence="2">DTD</shortName>
        <ecNumber evidence="2">3.1.1.96</ecNumber>
    </recommendedName>
    <alternativeName>
        <fullName evidence="2">Gly-tRNA(Ala) deacylase</fullName>
        <ecNumber evidence="2">3.1.1.-</ecNumber>
    </alternativeName>
</protein>
<comment type="domain">
    <text evidence="2">A Gly-cisPro motif from one monomer fits into the active site of the other monomer to allow specific chiral rejection of L-amino acids.</text>
</comment>
<dbReference type="EC" id="3.1.1.96" evidence="2"/>
<comment type="subcellular location">
    <subcellularLocation>
        <location evidence="2">Cytoplasm</location>
    </subcellularLocation>
</comment>
<accession>A0A8J8ML53</accession>
<dbReference type="AlphaFoldDB" id="A0A8J8ML53"/>
<dbReference type="EC" id="3.1.1.-" evidence="2"/>
<comment type="catalytic activity">
    <reaction evidence="2">
        <text>a D-aminoacyl-tRNA + H2O = a tRNA + a D-alpha-amino acid + H(+)</text>
        <dbReference type="Rhea" id="RHEA:13953"/>
        <dbReference type="Rhea" id="RHEA-COMP:10123"/>
        <dbReference type="Rhea" id="RHEA-COMP:10124"/>
        <dbReference type="ChEBI" id="CHEBI:15377"/>
        <dbReference type="ChEBI" id="CHEBI:15378"/>
        <dbReference type="ChEBI" id="CHEBI:59871"/>
        <dbReference type="ChEBI" id="CHEBI:78442"/>
        <dbReference type="ChEBI" id="CHEBI:79333"/>
        <dbReference type="EC" id="3.1.1.96"/>
    </reaction>
</comment>
<dbReference type="KEGG" id="vpy:HZI73_15990"/>
<dbReference type="GO" id="GO:0019478">
    <property type="term" value="P:D-amino acid catabolic process"/>
    <property type="evidence" value="ECO:0007669"/>
    <property type="project" value="UniProtKB-UniRule"/>
</dbReference>
<dbReference type="EMBL" id="CP058649">
    <property type="protein sequence ID" value="QUI23700.1"/>
    <property type="molecule type" value="Genomic_DNA"/>
</dbReference>
<name>A0A8J8ML53_9FIRM</name>
<dbReference type="InterPro" id="IPR023509">
    <property type="entry name" value="DTD-like_sf"/>
</dbReference>
<organism evidence="3 4">
    <name type="scientific">Vallitalea pronyensis</name>
    <dbReference type="NCBI Taxonomy" id="1348613"/>
    <lineage>
        <taxon>Bacteria</taxon>
        <taxon>Bacillati</taxon>
        <taxon>Bacillota</taxon>
        <taxon>Clostridia</taxon>
        <taxon>Lachnospirales</taxon>
        <taxon>Vallitaleaceae</taxon>
        <taxon>Vallitalea</taxon>
    </lineage>
</organism>
<proteinExistence type="inferred from homology"/>
<reference evidence="3" key="1">
    <citation type="submission" date="2020-07" db="EMBL/GenBank/DDBJ databases">
        <title>Vallitalea pronyensis genome.</title>
        <authorList>
            <person name="Postec A."/>
        </authorList>
    </citation>
    <scope>NUCLEOTIDE SEQUENCE</scope>
    <source>
        <strain evidence="3">FatNI3</strain>
    </source>
</reference>
<dbReference type="FunFam" id="3.50.80.10:FF:000001">
    <property type="entry name" value="D-aminoacyl-tRNA deacylase"/>
    <property type="match status" value="1"/>
</dbReference>
<keyword evidence="2" id="KW-0963">Cytoplasm</keyword>
<dbReference type="RefSeq" id="WP_212694385.1">
    <property type="nucleotide sequence ID" value="NZ_CP058649.1"/>
</dbReference>
<dbReference type="Gene3D" id="3.50.80.10">
    <property type="entry name" value="D-tyrosyl-tRNA(Tyr) deacylase"/>
    <property type="match status" value="1"/>
</dbReference>
<comment type="catalytic activity">
    <reaction evidence="2">
        <text>glycyl-tRNA(Ala) + H2O = tRNA(Ala) + glycine + H(+)</text>
        <dbReference type="Rhea" id="RHEA:53744"/>
        <dbReference type="Rhea" id="RHEA-COMP:9657"/>
        <dbReference type="Rhea" id="RHEA-COMP:13640"/>
        <dbReference type="ChEBI" id="CHEBI:15377"/>
        <dbReference type="ChEBI" id="CHEBI:15378"/>
        <dbReference type="ChEBI" id="CHEBI:57305"/>
        <dbReference type="ChEBI" id="CHEBI:78442"/>
        <dbReference type="ChEBI" id="CHEBI:78522"/>
    </reaction>
</comment>
<dbReference type="Proteomes" id="UP000683246">
    <property type="component" value="Chromosome"/>
</dbReference>
<evidence type="ECO:0000256" key="1">
    <source>
        <dbReference type="ARBA" id="ARBA00009673"/>
    </source>
</evidence>
<keyword evidence="4" id="KW-1185">Reference proteome</keyword>
<dbReference type="GO" id="GO:0051500">
    <property type="term" value="F:D-tyrosyl-tRNA(Tyr) deacylase activity"/>
    <property type="evidence" value="ECO:0007669"/>
    <property type="project" value="TreeGrafter"/>
</dbReference>
<comment type="subunit">
    <text evidence="2">Homodimer.</text>
</comment>
<dbReference type="HAMAP" id="MF_00518">
    <property type="entry name" value="Deacylase_Dtd"/>
    <property type="match status" value="1"/>
</dbReference>
<dbReference type="GO" id="GO:0005737">
    <property type="term" value="C:cytoplasm"/>
    <property type="evidence" value="ECO:0007669"/>
    <property type="project" value="UniProtKB-SubCell"/>
</dbReference>
<dbReference type="SUPFAM" id="SSF69500">
    <property type="entry name" value="DTD-like"/>
    <property type="match status" value="1"/>
</dbReference>
<keyword evidence="2 3" id="KW-0378">Hydrolase</keyword>
<dbReference type="PANTHER" id="PTHR10472">
    <property type="entry name" value="D-TYROSYL-TRNA TYR DEACYLASE"/>
    <property type="match status" value="1"/>
</dbReference>
<dbReference type="NCBIfam" id="TIGR00256">
    <property type="entry name" value="D-aminoacyl-tRNA deacylase"/>
    <property type="match status" value="1"/>
</dbReference>
<evidence type="ECO:0000313" key="3">
    <source>
        <dbReference type="EMBL" id="QUI23700.1"/>
    </source>
</evidence>
<dbReference type="InterPro" id="IPR003732">
    <property type="entry name" value="Daa-tRNA_deacyls_DTD"/>
</dbReference>